<feature type="region of interest" description="Disordered" evidence="4">
    <location>
        <begin position="520"/>
        <end position="544"/>
    </location>
</feature>
<comment type="caution">
    <text evidence="5">The sequence shown here is derived from an EMBL/GenBank/DDBJ whole genome shotgun (WGS) entry which is preliminary data.</text>
</comment>
<reference evidence="6 7" key="2">
    <citation type="submission" date="2024-05" db="EMBL/GenBank/DDBJ databases">
        <authorList>
            <person name="Chen Y."/>
            <person name="Shah S."/>
            <person name="Dougan E. K."/>
            <person name="Thang M."/>
            <person name="Chan C."/>
        </authorList>
    </citation>
    <scope>NUCLEOTIDE SEQUENCE [LARGE SCALE GENOMIC DNA]</scope>
</reference>
<dbReference type="PANTHER" id="PTHR31306">
    <property type="entry name" value="ALPHA-1,6-MANNOSYLTRANSFERASE MNN11-RELATED"/>
    <property type="match status" value="1"/>
</dbReference>
<sequence length="544" mass="60830">MDLVALPLALPPALPATDALQCPHGAWNAPGAKGDGEMAPWPGAELFWRQILGAVMGGLDLAQQGDYVASRHLLADALLAATGSLTPEPRMGFSCSLGVAAIYRVLALVSLEADAGEGVLPGHHLALRYQHLATVWVTHVWEKYARRENGGGPGEGWAWYDRSYIDASAWPIGLQELNVEMHSVQMTLAKMFSSRPQLEVPQSFRDPNLAIGIASVCAYPPENPLPRYAASNHRAYALRHGYRYRLETQQVSPERPPAWGKVRLLQRLLEEEPDVDWWLWFDCDTFFMNMTVTLESILQRYGGGDDNVHFLAAEDAAMLNTGTFLLRRSTWSRDFLRRVWGTQDSVWIQHPWWENAAIIWDLLRGLSERFRDGVGDLGSGQVYPEEVRIVPQFELNSYHPATAQSLHDAWVPGKFVLAFNGVLSNTSPKVVRTLYGYYYEIACELNRIPVSKEDGGCLEPEEPLPWLRKKEDAPSVRSVDRLASGKLTREVGIHGRVRRLDSTELMAAQARAEKSRLDELEYDHLPSRPGRLRAAGDGFPNADC</sequence>
<keyword evidence="7" id="KW-1185">Reference proteome</keyword>
<accession>A0A9P1DME4</accession>
<dbReference type="EMBL" id="CAMXCT030005591">
    <property type="protein sequence ID" value="CAL4800113.1"/>
    <property type="molecule type" value="Genomic_DNA"/>
</dbReference>
<name>A0A9P1DME4_9DINO</name>
<gene>
    <name evidence="5" type="ORF">C1SCF055_LOCUS37828</name>
</gene>
<evidence type="ECO:0000256" key="2">
    <source>
        <dbReference type="ARBA" id="ARBA00022676"/>
    </source>
</evidence>
<dbReference type="EMBL" id="CAMXCT010005591">
    <property type="protein sequence ID" value="CAI4012801.1"/>
    <property type="molecule type" value="Genomic_DNA"/>
</dbReference>
<evidence type="ECO:0000256" key="1">
    <source>
        <dbReference type="ARBA" id="ARBA00005664"/>
    </source>
</evidence>
<proteinExistence type="inferred from homology"/>
<dbReference type="OrthoDB" id="407658at2759"/>
<dbReference type="Pfam" id="PF05637">
    <property type="entry name" value="Glyco_transf_34"/>
    <property type="match status" value="1"/>
</dbReference>
<evidence type="ECO:0000313" key="6">
    <source>
        <dbReference type="EMBL" id="CAL4800113.1"/>
    </source>
</evidence>
<evidence type="ECO:0000256" key="3">
    <source>
        <dbReference type="ARBA" id="ARBA00022679"/>
    </source>
</evidence>
<dbReference type="GO" id="GO:0016757">
    <property type="term" value="F:glycosyltransferase activity"/>
    <property type="evidence" value="ECO:0007669"/>
    <property type="project" value="UniProtKB-KW"/>
</dbReference>
<dbReference type="PANTHER" id="PTHR31306:SF4">
    <property type="entry name" value="ALPHA-1,2-GALACTOSYLTRANSFERASE"/>
    <property type="match status" value="1"/>
</dbReference>
<evidence type="ECO:0000313" key="5">
    <source>
        <dbReference type="EMBL" id="CAI4012801.1"/>
    </source>
</evidence>
<dbReference type="AlphaFoldDB" id="A0A9P1DME4"/>
<dbReference type="GO" id="GO:0006487">
    <property type="term" value="P:protein N-linked glycosylation"/>
    <property type="evidence" value="ECO:0007669"/>
    <property type="project" value="TreeGrafter"/>
</dbReference>
<reference evidence="5" key="1">
    <citation type="submission" date="2022-10" db="EMBL/GenBank/DDBJ databases">
        <authorList>
            <person name="Chen Y."/>
            <person name="Dougan E. K."/>
            <person name="Chan C."/>
            <person name="Rhodes N."/>
            <person name="Thang M."/>
        </authorList>
    </citation>
    <scope>NUCLEOTIDE SEQUENCE</scope>
</reference>
<evidence type="ECO:0000256" key="4">
    <source>
        <dbReference type="SAM" id="MobiDB-lite"/>
    </source>
</evidence>
<dbReference type="GO" id="GO:0000139">
    <property type="term" value="C:Golgi membrane"/>
    <property type="evidence" value="ECO:0007669"/>
    <property type="project" value="TreeGrafter"/>
</dbReference>
<comment type="similarity">
    <text evidence="1">Belongs to the glycosyltransferase 34 family.</text>
</comment>
<protein>
    <submittedName>
        <fullName evidence="6">Uncharacterized alpha-1,2-galactosyltransferase C1289.13c</fullName>
    </submittedName>
</protein>
<organism evidence="5">
    <name type="scientific">Cladocopium goreaui</name>
    <dbReference type="NCBI Taxonomy" id="2562237"/>
    <lineage>
        <taxon>Eukaryota</taxon>
        <taxon>Sar</taxon>
        <taxon>Alveolata</taxon>
        <taxon>Dinophyceae</taxon>
        <taxon>Suessiales</taxon>
        <taxon>Symbiodiniaceae</taxon>
        <taxon>Cladocopium</taxon>
    </lineage>
</organism>
<keyword evidence="2" id="KW-0328">Glycosyltransferase</keyword>
<dbReference type="Proteomes" id="UP001152797">
    <property type="component" value="Unassembled WGS sequence"/>
</dbReference>
<evidence type="ECO:0000313" key="7">
    <source>
        <dbReference type="Proteomes" id="UP001152797"/>
    </source>
</evidence>
<dbReference type="EMBL" id="CAMXCT020005591">
    <property type="protein sequence ID" value="CAL1166176.1"/>
    <property type="molecule type" value="Genomic_DNA"/>
</dbReference>
<dbReference type="Gene3D" id="3.90.550.10">
    <property type="entry name" value="Spore Coat Polysaccharide Biosynthesis Protein SpsA, Chain A"/>
    <property type="match status" value="1"/>
</dbReference>
<keyword evidence="3" id="KW-0808">Transferase</keyword>
<dbReference type="InterPro" id="IPR008630">
    <property type="entry name" value="Glyco_trans_34"/>
</dbReference>
<dbReference type="InterPro" id="IPR029044">
    <property type="entry name" value="Nucleotide-diphossugar_trans"/>
</dbReference>